<dbReference type="EMBL" id="LQPH01000108">
    <property type="protein sequence ID" value="ORW24774.1"/>
    <property type="molecule type" value="Genomic_DNA"/>
</dbReference>
<dbReference type="Pfam" id="PF04820">
    <property type="entry name" value="Trp_halogenase"/>
    <property type="match status" value="1"/>
</dbReference>
<accession>A0A0F5NEY5</accession>
<dbReference type="SUPFAM" id="SSF51905">
    <property type="entry name" value="FAD/NAD(P)-binding domain"/>
    <property type="match status" value="1"/>
</dbReference>
<dbReference type="PANTHER" id="PTHR43422:SF3">
    <property type="entry name" value="THIAMINE THIAZOLE SYNTHASE"/>
    <property type="match status" value="1"/>
</dbReference>
<protein>
    <submittedName>
        <fullName evidence="1">FAD-dependent oxidoreductase</fullName>
    </submittedName>
</protein>
<reference evidence="1 2" key="1">
    <citation type="submission" date="2016-01" db="EMBL/GenBank/DDBJ databases">
        <title>The new phylogeny of the genus Mycobacterium.</title>
        <authorList>
            <person name="Tarcisio F."/>
            <person name="Conor M."/>
            <person name="Antonella G."/>
            <person name="Elisabetta G."/>
            <person name="Giulia F.S."/>
            <person name="Sara T."/>
            <person name="Anna F."/>
            <person name="Clotilde B."/>
            <person name="Roberto B."/>
            <person name="Veronica D.S."/>
            <person name="Fabio R."/>
            <person name="Monica P."/>
            <person name="Olivier J."/>
            <person name="Enrico T."/>
            <person name="Nicola S."/>
        </authorList>
    </citation>
    <scope>NUCLEOTIDE SEQUENCE [LARGE SCALE GENOMIC DNA]</scope>
    <source>
        <strain evidence="1 2">DSM 44803</strain>
    </source>
</reference>
<evidence type="ECO:0000313" key="2">
    <source>
        <dbReference type="Proteomes" id="UP000193781"/>
    </source>
</evidence>
<keyword evidence="2" id="KW-1185">Reference proteome</keyword>
<dbReference type="STRING" id="244292.ABW17_18605"/>
<evidence type="ECO:0000313" key="1">
    <source>
        <dbReference type="EMBL" id="ORW24774.1"/>
    </source>
</evidence>
<comment type="caution">
    <text evidence="1">The sequence shown here is derived from an EMBL/GenBank/DDBJ whole genome shotgun (WGS) entry which is preliminary data.</text>
</comment>
<gene>
    <name evidence="1" type="ORF">AWC17_03010</name>
</gene>
<organism evidence="1 2">
    <name type="scientific">Mycobacterium nebraskense</name>
    <dbReference type="NCBI Taxonomy" id="244292"/>
    <lineage>
        <taxon>Bacteria</taxon>
        <taxon>Bacillati</taxon>
        <taxon>Actinomycetota</taxon>
        <taxon>Actinomycetes</taxon>
        <taxon>Mycobacteriales</taxon>
        <taxon>Mycobacteriaceae</taxon>
        <taxon>Mycobacterium</taxon>
    </lineage>
</organism>
<dbReference type="InterPro" id="IPR006905">
    <property type="entry name" value="Flavin_halogenase"/>
</dbReference>
<dbReference type="Proteomes" id="UP000193781">
    <property type="component" value="Unassembled WGS sequence"/>
</dbReference>
<proteinExistence type="predicted"/>
<dbReference type="GO" id="GO:0004497">
    <property type="term" value="F:monooxygenase activity"/>
    <property type="evidence" value="ECO:0007669"/>
    <property type="project" value="InterPro"/>
</dbReference>
<sequence length="460" mass="50675">MMTGKDTVRFGGFGGRRAIVIGASTTGMAASAVAARHFESVTTIDRDRLPTEPRWRKGVPQSHHGHILLRGGQNVFNHYFPGLTTDLPARGSVEVDMANDICWYHSGGWKKRFDSGLTMLCQTRGFLEHYIRQRLMQLPNVTMLENTKVQGYQAHGSRITGVKLADGTVLEADLVIDASGRNSDTPRYLGSLGFGSPEVSELKVDIGYSTTLFAPSGSARDWKAMLIHSRPPATRTAALLPIEGGRWIVTLLGWQGDYAGADIESFLDWTKGLPVPDLYEVLRESTCLEEIHRWRFPANLRRRYDKLASAPEGIVVVGDANTSLNPLYAQGMSHGAVGASILDKCLSDQRVATGAGRIDGLSKRFHRAYSRFLDECWFTSTVEDYGAVSSNGGGRLTSKLASWYLGKVTEMTWRDMGVAREFIDVMHLQRAPTTLMRPSVVMKALLPTSSSAHQSRPVRA</sequence>
<dbReference type="AlphaFoldDB" id="A0A0F5NEY5"/>
<name>A0A0F5NEY5_9MYCO</name>
<dbReference type="InterPro" id="IPR036188">
    <property type="entry name" value="FAD/NAD-bd_sf"/>
</dbReference>
<dbReference type="OrthoDB" id="9790035at2"/>
<dbReference type="PANTHER" id="PTHR43422">
    <property type="entry name" value="THIAMINE THIAZOLE SYNTHASE"/>
    <property type="match status" value="1"/>
</dbReference>
<dbReference type="Gene3D" id="3.50.50.60">
    <property type="entry name" value="FAD/NAD(P)-binding domain"/>
    <property type="match status" value="1"/>
</dbReference>